<evidence type="ECO:0000313" key="8">
    <source>
        <dbReference type="EMBL" id="RJP25708.1"/>
    </source>
</evidence>
<protein>
    <submittedName>
        <fullName evidence="8">TRAM domain-containing protein</fullName>
    </submittedName>
</protein>
<feature type="transmembrane region" description="Helical" evidence="6">
    <location>
        <begin position="100"/>
        <end position="118"/>
    </location>
</feature>
<reference evidence="8 9" key="1">
    <citation type="journal article" date="2017" name="ISME J.">
        <title>Energy and carbon metabolisms in a deep terrestrial subsurface fluid microbial community.</title>
        <authorList>
            <person name="Momper L."/>
            <person name="Jungbluth S.P."/>
            <person name="Lee M.D."/>
            <person name="Amend J.P."/>
        </authorList>
    </citation>
    <scope>NUCLEOTIDE SEQUENCE [LARGE SCALE GENOMIC DNA]</scope>
    <source>
        <strain evidence="8">SURF_5</strain>
    </source>
</reference>
<comment type="caution">
    <text evidence="8">The sequence shown here is derived from an EMBL/GenBank/DDBJ whole genome shotgun (WGS) entry which is preliminary data.</text>
</comment>
<evidence type="ECO:0000256" key="1">
    <source>
        <dbReference type="ARBA" id="ARBA00001946"/>
    </source>
</evidence>
<dbReference type="PANTHER" id="PTHR11603:SF147">
    <property type="entry name" value="MEMBRANE PROTEIN"/>
    <property type="match status" value="1"/>
</dbReference>
<dbReference type="CDD" id="cd09877">
    <property type="entry name" value="PIN_YacL-like"/>
    <property type="match status" value="1"/>
</dbReference>
<dbReference type="GO" id="GO:0016787">
    <property type="term" value="F:hydrolase activity"/>
    <property type="evidence" value="ECO:0007669"/>
    <property type="project" value="UniProtKB-KW"/>
</dbReference>
<keyword evidence="6" id="KW-0472">Membrane</keyword>
<dbReference type="Pfam" id="PF01938">
    <property type="entry name" value="TRAM"/>
    <property type="match status" value="1"/>
</dbReference>
<accession>A0A3A4NYZ9</accession>
<dbReference type="GO" id="GO:0004518">
    <property type="term" value="F:nuclease activity"/>
    <property type="evidence" value="ECO:0007669"/>
    <property type="project" value="UniProtKB-KW"/>
</dbReference>
<feature type="transmembrane region" description="Helical" evidence="6">
    <location>
        <begin position="34"/>
        <end position="54"/>
    </location>
</feature>
<organism evidence="8 9">
    <name type="scientific">Abyssobacteria bacterium (strain SURF_5)</name>
    <dbReference type="NCBI Taxonomy" id="2093360"/>
    <lineage>
        <taxon>Bacteria</taxon>
        <taxon>Pseudomonadati</taxon>
        <taxon>Candidatus Hydrogenedentota</taxon>
        <taxon>Candidatus Abyssobacteria</taxon>
    </lineage>
</organism>
<dbReference type="InterPro" id="IPR002716">
    <property type="entry name" value="PIN_dom"/>
</dbReference>
<dbReference type="SUPFAM" id="SSF88723">
    <property type="entry name" value="PIN domain-like"/>
    <property type="match status" value="1"/>
</dbReference>
<evidence type="ECO:0000256" key="6">
    <source>
        <dbReference type="SAM" id="Phobius"/>
    </source>
</evidence>
<dbReference type="PROSITE" id="PS50926">
    <property type="entry name" value="TRAM"/>
    <property type="match status" value="1"/>
</dbReference>
<dbReference type="EMBL" id="QZKU01000019">
    <property type="protein sequence ID" value="RJP25708.1"/>
    <property type="molecule type" value="Genomic_DNA"/>
</dbReference>
<dbReference type="InterPro" id="IPR002792">
    <property type="entry name" value="TRAM_dom"/>
</dbReference>
<keyword evidence="6" id="KW-0812">Transmembrane</keyword>
<dbReference type="GO" id="GO:0016740">
    <property type="term" value="F:transferase activity"/>
    <property type="evidence" value="ECO:0007669"/>
    <property type="project" value="UniProtKB-KW"/>
</dbReference>
<evidence type="ECO:0000256" key="5">
    <source>
        <dbReference type="ARBA" id="ARBA00022842"/>
    </source>
</evidence>
<evidence type="ECO:0000256" key="4">
    <source>
        <dbReference type="ARBA" id="ARBA00022801"/>
    </source>
</evidence>
<evidence type="ECO:0000313" key="9">
    <source>
        <dbReference type="Proteomes" id="UP000265882"/>
    </source>
</evidence>
<comment type="cofactor">
    <cofactor evidence="1">
        <name>Mg(2+)</name>
        <dbReference type="ChEBI" id="CHEBI:18420"/>
    </cofactor>
</comment>
<dbReference type="PANTHER" id="PTHR11603">
    <property type="entry name" value="AAA FAMILY ATPASE"/>
    <property type="match status" value="1"/>
</dbReference>
<dbReference type="AlphaFoldDB" id="A0A3A4NYZ9"/>
<keyword evidence="5" id="KW-0460">Magnesium</keyword>
<dbReference type="SMART" id="SM00670">
    <property type="entry name" value="PINc"/>
    <property type="match status" value="1"/>
</dbReference>
<name>A0A3A4NYZ9_ABYX5</name>
<proteinExistence type="predicted"/>
<sequence length="333" mass="36374">MVTFVARVLLIVFSASIGYVIGNTFGVLQPWHSLLGMLLGGAVGFFIIGIEFVIKNFSFEGLVAPTVGLILGMVTASFIVGWLDLVLPSSFVVFSNIKHFLTIVLMLFLGYLGFTVGLKQKGDLRILPAPTFGRNSLTSPKVLDTSVIIDGRVADICKLGFIEGSLVIPRFVLAELQNIADSPEPLRRTRGRRGLDILNEIQKQVAIDVRISEVDYPEVREVDSKLVKLAKQLRGKIVTNDFNLNKVAQFQGIEVLNVNDLANALKPIVLPDEDFIIKIIKEGKESGQGVGYLDDGTMVVVENGSKLIGREVKVTVTSVLQTSAGQMIFTKIK</sequence>
<dbReference type="Gene3D" id="3.40.50.1010">
    <property type="entry name" value="5'-nuclease"/>
    <property type="match status" value="1"/>
</dbReference>
<feature type="transmembrane region" description="Helical" evidence="6">
    <location>
        <begin position="61"/>
        <end position="80"/>
    </location>
</feature>
<keyword evidence="6" id="KW-1133">Transmembrane helix</keyword>
<keyword evidence="4" id="KW-0378">Hydrolase</keyword>
<feature type="domain" description="TRAM" evidence="7">
    <location>
        <begin position="268"/>
        <end position="329"/>
    </location>
</feature>
<dbReference type="InterPro" id="IPR052041">
    <property type="entry name" value="Nucleic_acid_metab_PIN/TRAM"/>
</dbReference>
<evidence type="ECO:0000256" key="3">
    <source>
        <dbReference type="ARBA" id="ARBA00022722"/>
    </source>
</evidence>
<gene>
    <name evidence="8" type="ORF">C4520_02000</name>
</gene>
<evidence type="ECO:0000256" key="2">
    <source>
        <dbReference type="ARBA" id="ARBA00022679"/>
    </source>
</evidence>
<evidence type="ECO:0000259" key="7">
    <source>
        <dbReference type="PROSITE" id="PS50926"/>
    </source>
</evidence>
<dbReference type="Proteomes" id="UP000265882">
    <property type="component" value="Unassembled WGS sequence"/>
</dbReference>
<dbReference type="InterPro" id="IPR029060">
    <property type="entry name" value="PIN-like_dom_sf"/>
</dbReference>
<keyword evidence="2" id="KW-0808">Transferase</keyword>
<keyword evidence="3" id="KW-0540">Nuclease</keyword>
<dbReference type="Pfam" id="PF01850">
    <property type="entry name" value="PIN"/>
    <property type="match status" value="1"/>
</dbReference>